<dbReference type="HOGENOM" id="CLU_345053_0_0_5"/>
<dbReference type="EnsemblBacteria" id="AAK23086">
    <property type="protein sequence ID" value="AAK23086"/>
    <property type="gene ID" value="CC_1102"/>
</dbReference>
<dbReference type="PIR" id="B87386">
    <property type="entry name" value="B87386"/>
</dbReference>
<feature type="transmembrane region" description="Helical" evidence="2">
    <location>
        <begin position="347"/>
        <end position="375"/>
    </location>
</feature>
<dbReference type="AlphaFoldDB" id="Q9A992"/>
<evidence type="ECO:0000256" key="1">
    <source>
        <dbReference type="SAM" id="MobiDB-lite"/>
    </source>
</evidence>
<feature type="transmembrane region" description="Helical" evidence="2">
    <location>
        <begin position="604"/>
        <end position="624"/>
    </location>
</feature>
<keyword evidence="4" id="KW-1185">Reference proteome</keyword>
<dbReference type="BioCyc" id="CAULO:CC1102-MONOMER"/>
<dbReference type="EMBL" id="AE005673">
    <property type="protein sequence ID" value="AAK23086.1"/>
    <property type="molecule type" value="Genomic_DNA"/>
</dbReference>
<protein>
    <submittedName>
        <fullName evidence="3">Uncharacterized protein</fullName>
    </submittedName>
</protein>
<feature type="transmembrane region" description="Helical" evidence="2">
    <location>
        <begin position="491"/>
        <end position="511"/>
    </location>
</feature>
<organism evidence="3 4">
    <name type="scientific">Caulobacter vibrioides (strain ATCC 19089 / CIP 103742 / CB 15)</name>
    <name type="common">Caulobacter crescentus</name>
    <dbReference type="NCBI Taxonomy" id="190650"/>
    <lineage>
        <taxon>Bacteria</taxon>
        <taxon>Pseudomonadati</taxon>
        <taxon>Pseudomonadota</taxon>
        <taxon>Alphaproteobacteria</taxon>
        <taxon>Caulobacterales</taxon>
        <taxon>Caulobacteraceae</taxon>
        <taxon>Caulobacter</taxon>
    </lineage>
</organism>
<keyword evidence="2" id="KW-1133">Transmembrane helix</keyword>
<proteinExistence type="predicted"/>
<feature type="transmembrane region" description="Helical" evidence="2">
    <location>
        <begin position="540"/>
        <end position="558"/>
    </location>
</feature>
<name>Q9A992_CAUVC</name>
<keyword evidence="2" id="KW-0472">Membrane</keyword>
<feature type="transmembrane region" description="Helical" evidence="2">
    <location>
        <begin position="382"/>
        <end position="403"/>
    </location>
</feature>
<dbReference type="eggNOG" id="ENOG503277R">
    <property type="taxonomic scope" value="Bacteria"/>
</dbReference>
<feature type="transmembrane region" description="Helical" evidence="2">
    <location>
        <begin position="636"/>
        <end position="652"/>
    </location>
</feature>
<dbReference type="KEGG" id="ccr:CC_1102"/>
<keyword evidence="2" id="KW-0812">Transmembrane</keyword>
<feature type="region of interest" description="Disordered" evidence="1">
    <location>
        <begin position="121"/>
        <end position="154"/>
    </location>
</feature>
<accession>Q9A992</accession>
<feature type="region of interest" description="Disordered" evidence="1">
    <location>
        <begin position="1"/>
        <end position="23"/>
    </location>
</feature>
<feature type="transmembrane region" description="Helical" evidence="2">
    <location>
        <begin position="565"/>
        <end position="584"/>
    </location>
</feature>
<gene>
    <name evidence="3" type="ordered locus">CC_1102</name>
</gene>
<evidence type="ECO:0000313" key="4">
    <source>
        <dbReference type="Proteomes" id="UP000001816"/>
    </source>
</evidence>
<dbReference type="STRING" id="190650.CC_1102"/>
<feature type="transmembrane region" description="Helical" evidence="2">
    <location>
        <begin position="297"/>
        <end position="319"/>
    </location>
</feature>
<sequence>MSGRSMRTPSTARPASPAPVRPCAASAPCRLRWPHDLHPGRTDLAPPAGGLSGADPVWPGQRRRVGGRLGASGCADLGWCRLPAGLRSGLLLWHRRGLCPVDPACVRPSSDRRPLARVHRLPWGGSGRATADPRTDDRRRRGVRHGSRLGQGADGLSRLPVQLHRPPGAAVPSAARRHRPVVNRLERFADSRWLGWLAAFGLFLLSRPFPGVHHDGRLYVGDALAKLDPGGVGRDLIFVHDGQFGFSLYTPVLARLIAMLGVSGATLAIVLVTLLLWFVALALLIERLLADRSQGERWVALVFAAILPPLYGAMNVIGFGEPYATPRGLAEAAGLLGMAAYLSGRRVLALGACALGMLFHPIMGLCAAAAIGLAICLEDRRWFWAGLAALGVLVVAGLFRLPLADRLVTVMDPAWRAIVETRSPILFPSQWSAETWGRLAVQACTLAAAASLLTGAARRLALGGLAAGLAGVAAAALLADHVSLLLFLQAQTWRTLQPMAVLATIGLALVCIEAPRKGASGLIGLAFLSIAWMVRGISDLGLLIAPVGLAFLLLGDRVRLSRPRLYGAIAVGALVVALVGYGALRSYALREALARLPDAWPFSQGLVWASDLPALLIAGGLSLWMAKAWKAPGRSLRLVGLLVVGLSATLLWDDRSAYIRQRDAGRDPTLVSMMASRPGEVLWLAGDVEPWLVAGRASWISKVQSAGVVFSRPLAMALHDRVARVEAAGLAGPDWIRPLLMDALKPPPPKPEKVRAFCAASDAPAWIVSPLWDGEGVLDAGLKARVWSPAAPYAEDLSDASGRRWMTAHRYAVIPCRGG</sequence>
<feature type="transmembrane region" description="Helical" evidence="2">
    <location>
        <begin position="460"/>
        <end position="479"/>
    </location>
</feature>
<feature type="transmembrane region" description="Helical" evidence="2">
    <location>
        <begin position="256"/>
        <end position="285"/>
    </location>
</feature>
<dbReference type="Proteomes" id="UP000001816">
    <property type="component" value="Chromosome"/>
</dbReference>
<evidence type="ECO:0000313" key="3">
    <source>
        <dbReference type="EMBL" id="AAK23086.1"/>
    </source>
</evidence>
<evidence type="ECO:0000256" key="2">
    <source>
        <dbReference type="SAM" id="Phobius"/>
    </source>
</evidence>
<dbReference type="PATRIC" id="fig|190650.5.peg.1122"/>
<reference evidence="3 4" key="1">
    <citation type="journal article" date="2001" name="Proc. Natl. Acad. Sci. U.S.A.">
        <title>Complete genome sequence of Caulobacter crescentus.</title>
        <authorList>
            <person name="Nierman W.C."/>
            <person name="Feldblyum T.V."/>
            <person name="Laub M.T."/>
            <person name="Paulsen I.T."/>
            <person name="Nelson K.E."/>
            <person name="Eisen J.A."/>
            <person name="Heidelberg J.F."/>
            <person name="Alley M.R."/>
            <person name="Ohta N."/>
            <person name="Maddock J.R."/>
            <person name="Potocka I."/>
            <person name="Nelson W.C."/>
            <person name="Newton A."/>
            <person name="Stephens C."/>
            <person name="Phadke N.D."/>
            <person name="Ely B."/>
            <person name="DeBoy R.T."/>
            <person name="Dodson R.J."/>
            <person name="Durkin A.S."/>
            <person name="Gwinn M.L."/>
            <person name="Haft D.H."/>
            <person name="Kolonay J.F."/>
            <person name="Smit J."/>
            <person name="Craven M.B."/>
            <person name="Khouri H."/>
            <person name="Shetty J."/>
            <person name="Berry K."/>
            <person name="Utterback T."/>
            <person name="Tran K."/>
            <person name="Wolf A."/>
            <person name="Vamathevan J."/>
            <person name="Ermolaeva M."/>
            <person name="White O."/>
            <person name="Salzberg S.L."/>
            <person name="Venter J.C."/>
            <person name="Shapiro L."/>
            <person name="Fraser C.M."/>
        </authorList>
    </citation>
    <scope>NUCLEOTIDE SEQUENCE [LARGE SCALE GENOMIC DNA]</scope>
    <source>
        <strain evidence="4">ATCC 19089 / CB15</strain>
    </source>
</reference>